<dbReference type="EMBL" id="JBBPBM010000019">
    <property type="protein sequence ID" value="KAK8553727.1"/>
    <property type="molecule type" value="Genomic_DNA"/>
</dbReference>
<evidence type="ECO:0000313" key="2">
    <source>
        <dbReference type="Proteomes" id="UP001472677"/>
    </source>
</evidence>
<reference evidence="1 2" key="1">
    <citation type="journal article" date="2024" name="G3 (Bethesda)">
        <title>Genome assembly of Hibiscus sabdariffa L. provides insights into metabolisms of medicinal natural products.</title>
        <authorList>
            <person name="Kim T."/>
        </authorList>
    </citation>
    <scope>NUCLEOTIDE SEQUENCE [LARGE SCALE GENOMIC DNA]</scope>
    <source>
        <strain evidence="1">TK-2024</strain>
        <tissue evidence="1">Old leaves</tissue>
    </source>
</reference>
<name>A0ABR2E8A1_9ROSI</name>
<sequence>MTKSLWQTQRRLTKSFTSDLVSLDANEQITMADSASFGLSHHRSSASLDQDYVWTWHHWVQMGKSLPFELTNLEFEGPEPGSKVQ</sequence>
<organism evidence="1 2">
    <name type="scientific">Hibiscus sabdariffa</name>
    <name type="common">roselle</name>
    <dbReference type="NCBI Taxonomy" id="183260"/>
    <lineage>
        <taxon>Eukaryota</taxon>
        <taxon>Viridiplantae</taxon>
        <taxon>Streptophyta</taxon>
        <taxon>Embryophyta</taxon>
        <taxon>Tracheophyta</taxon>
        <taxon>Spermatophyta</taxon>
        <taxon>Magnoliopsida</taxon>
        <taxon>eudicotyledons</taxon>
        <taxon>Gunneridae</taxon>
        <taxon>Pentapetalae</taxon>
        <taxon>rosids</taxon>
        <taxon>malvids</taxon>
        <taxon>Malvales</taxon>
        <taxon>Malvaceae</taxon>
        <taxon>Malvoideae</taxon>
        <taxon>Hibiscus</taxon>
    </lineage>
</organism>
<evidence type="ECO:0000313" key="1">
    <source>
        <dbReference type="EMBL" id="KAK8553727.1"/>
    </source>
</evidence>
<proteinExistence type="predicted"/>
<gene>
    <name evidence="1" type="ORF">V6N12_030710</name>
</gene>
<keyword evidence="2" id="KW-1185">Reference proteome</keyword>
<dbReference type="Proteomes" id="UP001472677">
    <property type="component" value="Unassembled WGS sequence"/>
</dbReference>
<accession>A0ABR2E8A1</accession>
<protein>
    <submittedName>
        <fullName evidence="1">Uncharacterized protein</fullName>
    </submittedName>
</protein>
<comment type="caution">
    <text evidence="1">The sequence shown here is derived from an EMBL/GenBank/DDBJ whole genome shotgun (WGS) entry which is preliminary data.</text>
</comment>